<dbReference type="EMBL" id="JAOYFB010000003">
    <property type="protein sequence ID" value="KAK4012090.1"/>
    <property type="molecule type" value="Genomic_DNA"/>
</dbReference>
<evidence type="ECO:0000313" key="1">
    <source>
        <dbReference type="EMBL" id="KAK4012090.1"/>
    </source>
</evidence>
<name>A0ABQ9ZGN5_9CRUS</name>
<dbReference type="Proteomes" id="UP001234178">
    <property type="component" value="Unassembled WGS sequence"/>
</dbReference>
<keyword evidence="2" id="KW-1185">Reference proteome</keyword>
<organism evidence="1 2">
    <name type="scientific">Daphnia magna</name>
    <dbReference type="NCBI Taxonomy" id="35525"/>
    <lineage>
        <taxon>Eukaryota</taxon>
        <taxon>Metazoa</taxon>
        <taxon>Ecdysozoa</taxon>
        <taxon>Arthropoda</taxon>
        <taxon>Crustacea</taxon>
        <taxon>Branchiopoda</taxon>
        <taxon>Diplostraca</taxon>
        <taxon>Cladocera</taxon>
        <taxon>Anomopoda</taxon>
        <taxon>Daphniidae</taxon>
        <taxon>Daphnia</taxon>
    </lineage>
</organism>
<proteinExistence type="predicted"/>
<evidence type="ECO:0000313" key="2">
    <source>
        <dbReference type="Proteomes" id="UP001234178"/>
    </source>
</evidence>
<gene>
    <name evidence="1" type="ORF">OUZ56_021190</name>
</gene>
<protein>
    <submittedName>
        <fullName evidence="1">Uncharacterized protein</fullName>
    </submittedName>
</protein>
<reference evidence="1 2" key="1">
    <citation type="journal article" date="2023" name="Nucleic Acids Res.">
        <title>The hologenome of Daphnia magna reveals possible DNA methylation and microbiome-mediated evolution of the host genome.</title>
        <authorList>
            <person name="Chaturvedi A."/>
            <person name="Li X."/>
            <person name="Dhandapani V."/>
            <person name="Marshall H."/>
            <person name="Kissane S."/>
            <person name="Cuenca-Cambronero M."/>
            <person name="Asole G."/>
            <person name="Calvet F."/>
            <person name="Ruiz-Romero M."/>
            <person name="Marangio P."/>
            <person name="Guigo R."/>
            <person name="Rago D."/>
            <person name="Mirbahai L."/>
            <person name="Eastwood N."/>
            <person name="Colbourne J.K."/>
            <person name="Zhou J."/>
            <person name="Mallon E."/>
            <person name="Orsini L."/>
        </authorList>
    </citation>
    <scope>NUCLEOTIDE SEQUENCE [LARGE SCALE GENOMIC DNA]</scope>
    <source>
        <strain evidence="1">LRV0_1</strain>
    </source>
</reference>
<comment type="caution">
    <text evidence="1">The sequence shown here is derived from an EMBL/GenBank/DDBJ whole genome shotgun (WGS) entry which is preliminary data.</text>
</comment>
<accession>A0ABQ9ZGN5</accession>
<sequence length="96" mass="10777">MPIWFRSFHGFGEDIGGVLGNAENPRWRWELVAMLRVTLADVNRTSCAITESVSLLPLRVRVAEEKEIAVNPVLKEAKDSDDMGAQSVETETLCFR</sequence>